<gene>
    <name evidence="1" type="ORF">CEXT_667171</name>
</gene>
<dbReference type="EMBL" id="BPLR01015045">
    <property type="protein sequence ID" value="GIY73210.1"/>
    <property type="molecule type" value="Genomic_DNA"/>
</dbReference>
<reference evidence="1 2" key="1">
    <citation type="submission" date="2021-06" db="EMBL/GenBank/DDBJ databases">
        <title>Caerostris extrusa draft genome.</title>
        <authorList>
            <person name="Kono N."/>
            <person name="Arakawa K."/>
        </authorList>
    </citation>
    <scope>NUCLEOTIDE SEQUENCE [LARGE SCALE GENOMIC DNA]</scope>
</reference>
<proteinExistence type="predicted"/>
<dbReference type="AlphaFoldDB" id="A0AAV4VS46"/>
<protein>
    <submittedName>
        <fullName evidence="1">Uncharacterized protein</fullName>
    </submittedName>
</protein>
<dbReference type="Proteomes" id="UP001054945">
    <property type="component" value="Unassembled WGS sequence"/>
</dbReference>
<evidence type="ECO:0000313" key="2">
    <source>
        <dbReference type="Proteomes" id="UP001054945"/>
    </source>
</evidence>
<accession>A0AAV4VS46</accession>
<keyword evidence="2" id="KW-1185">Reference proteome</keyword>
<evidence type="ECO:0000313" key="1">
    <source>
        <dbReference type="EMBL" id="GIY73210.1"/>
    </source>
</evidence>
<sequence length="39" mass="4208">FDSSDIIGSMLAKFLISGIFMITDQQGSGLFPPYLGRLA</sequence>
<name>A0AAV4VS46_CAEEX</name>
<feature type="non-terminal residue" evidence="1">
    <location>
        <position position="1"/>
    </location>
</feature>
<comment type="caution">
    <text evidence="1">The sequence shown here is derived from an EMBL/GenBank/DDBJ whole genome shotgun (WGS) entry which is preliminary data.</text>
</comment>
<organism evidence="1 2">
    <name type="scientific">Caerostris extrusa</name>
    <name type="common">Bark spider</name>
    <name type="synonym">Caerostris bankana</name>
    <dbReference type="NCBI Taxonomy" id="172846"/>
    <lineage>
        <taxon>Eukaryota</taxon>
        <taxon>Metazoa</taxon>
        <taxon>Ecdysozoa</taxon>
        <taxon>Arthropoda</taxon>
        <taxon>Chelicerata</taxon>
        <taxon>Arachnida</taxon>
        <taxon>Araneae</taxon>
        <taxon>Araneomorphae</taxon>
        <taxon>Entelegynae</taxon>
        <taxon>Araneoidea</taxon>
        <taxon>Araneidae</taxon>
        <taxon>Caerostris</taxon>
    </lineage>
</organism>